<dbReference type="FunFam" id="1.50.10.10:FF:000012">
    <property type="entry name" value="LanC-like protein 3"/>
    <property type="match status" value="1"/>
</dbReference>
<dbReference type="SMART" id="SM01260">
    <property type="entry name" value="LANC_like"/>
    <property type="match status" value="1"/>
</dbReference>
<dbReference type="Ensembl" id="ENSMAMT00000068475.1">
    <property type="protein sequence ID" value="ENSMAMP00000041216.1"/>
    <property type="gene ID" value="ENSMAMG00000015716.2"/>
</dbReference>
<accession>A0A7N8X6K8</accession>
<proteinExistence type="inferred from homology"/>
<keyword evidence="5" id="KW-1185">Reference proteome</keyword>
<evidence type="ECO:0000313" key="5">
    <source>
        <dbReference type="Proteomes" id="UP000261640"/>
    </source>
</evidence>
<dbReference type="GO" id="GO:0031179">
    <property type="term" value="P:peptide modification"/>
    <property type="evidence" value="ECO:0007669"/>
    <property type="project" value="InterPro"/>
</dbReference>
<feature type="binding site" evidence="3">
    <location>
        <position position="342"/>
    </location>
    <ligand>
        <name>Zn(2+)</name>
        <dbReference type="ChEBI" id="CHEBI:29105"/>
    </ligand>
</feature>
<name>A0A7N8X6K8_9TELE</name>
<dbReference type="InterPro" id="IPR012341">
    <property type="entry name" value="6hp_glycosidase-like_sf"/>
</dbReference>
<keyword evidence="3" id="KW-0479">Metal-binding</keyword>
<dbReference type="InterPro" id="IPR007822">
    <property type="entry name" value="LANC-like"/>
</dbReference>
<protein>
    <recommendedName>
        <fullName evidence="2">LanC-like protein 3</fullName>
    </recommendedName>
</protein>
<organism evidence="4 5">
    <name type="scientific">Mastacembelus armatus</name>
    <name type="common">zig-zag eel</name>
    <dbReference type="NCBI Taxonomy" id="205130"/>
    <lineage>
        <taxon>Eukaryota</taxon>
        <taxon>Metazoa</taxon>
        <taxon>Chordata</taxon>
        <taxon>Craniata</taxon>
        <taxon>Vertebrata</taxon>
        <taxon>Euteleostomi</taxon>
        <taxon>Actinopterygii</taxon>
        <taxon>Neopterygii</taxon>
        <taxon>Teleostei</taxon>
        <taxon>Neoteleostei</taxon>
        <taxon>Acanthomorphata</taxon>
        <taxon>Anabantaria</taxon>
        <taxon>Synbranchiformes</taxon>
        <taxon>Mastacembelidae</taxon>
        <taxon>Mastacembelus</taxon>
    </lineage>
</organism>
<dbReference type="PANTHER" id="PTHR12736">
    <property type="entry name" value="LANC-LIKE PROTEIN"/>
    <property type="match status" value="1"/>
</dbReference>
<dbReference type="Pfam" id="PF05147">
    <property type="entry name" value="LANC_like"/>
    <property type="match status" value="1"/>
</dbReference>
<dbReference type="SUPFAM" id="SSF158745">
    <property type="entry name" value="LanC-like"/>
    <property type="match status" value="1"/>
</dbReference>
<dbReference type="PRINTS" id="PR01950">
    <property type="entry name" value="LANCSUPER"/>
</dbReference>
<evidence type="ECO:0000313" key="4">
    <source>
        <dbReference type="Ensembl" id="ENSMAMP00000041216.1"/>
    </source>
</evidence>
<dbReference type="CDD" id="cd04794">
    <property type="entry name" value="euk_LANCL"/>
    <property type="match status" value="1"/>
</dbReference>
<dbReference type="PANTHER" id="PTHR12736:SF7">
    <property type="entry name" value="LANC-LIKE PROTEIN 3"/>
    <property type="match status" value="1"/>
</dbReference>
<dbReference type="Proteomes" id="UP000261640">
    <property type="component" value="Unplaced"/>
</dbReference>
<reference evidence="4" key="1">
    <citation type="submission" date="2025-08" db="UniProtKB">
        <authorList>
            <consortium name="Ensembl"/>
        </authorList>
    </citation>
    <scope>IDENTIFICATION</scope>
</reference>
<comment type="similarity">
    <text evidence="1">Belongs to the LanC-like protein family.</text>
</comment>
<reference evidence="4" key="2">
    <citation type="submission" date="2025-09" db="UniProtKB">
        <authorList>
            <consortium name="Ensembl"/>
        </authorList>
    </citation>
    <scope>IDENTIFICATION</scope>
</reference>
<feature type="binding site" evidence="3">
    <location>
        <position position="343"/>
    </location>
    <ligand>
        <name>Zn(2+)</name>
        <dbReference type="ChEBI" id="CHEBI:29105"/>
    </ligand>
</feature>
<evidence type="ECO:0000256" key="2">
    <source>
        <dbReference type="ARBA" id="ARBA00074153"/>
    </source>
</evidence>
<dbReference type="GeneTree" id="ENSGT00530000063186"/>
<dbReference type="AlphaFoldDB" id="A0A7N8X6K8"/>
<dbReference type="GO" id="GO:0046872">
    <property type="term" value="F:metal ion binding"/>
    <property type="evidence" value="ECO:0007669"/>
    <property type="project" value="UniProtKB-KW"/>
</dbReference>
<dbReference type="GO" id="GO:0005975">
    <property type="term" value="P:carbohydrate metabolic process"/>
    <property type="evidence" value="ECO:0007669"/>
    <property type="project" value="InterPro"/>
</dbReference>
<feature type="binding site" evidence="3">
    <location>
        <position position="301"/>
    </location>
    <ligand>
        <name>Zn(2+)</name>
        <dbReference type="ChEBI" id="CHEBI:29105"/>
    </ligand>
</feature>
<dbReference type="Gene3D" id="1.50.10.10">
    <property type="match status" value="1"/>
</dbReference>
<dbReference type="GO" id="GO:0005886">
    <property type="term" value="C:plasma membrane"/>
    <property type="evidence" value="ECO:0007669"/>
    <property type="project" value="TreeGrafter"/>
</dbReference>
<keyword evidence="3" id="KW-0862">Zinc</keyword>
<evidence type="ECO:0000256" key="3">
    <source>
        <dbReference type="PIRSR" id="PIRSR607822-1"/>
    </source>
</evidence>
<sequence length="422" mass="46767">IQALDLHYRGGPARCAASVVFSSVMENTRCFANRFSDYKGALLPAQGAEAIVPAVVATIDKILKKVPIDITDCDGGLYDGPAGVAYMLYHVSECPLFSEHRDVYLKTAKQIIDVSVRYVDAEPDKNMRAAFLLGGAGIYAVAAMIYKSLGLADFVKPLTKFRNLWEVCAPINFLECGSDELFVGRAGYLCAALVLKQKLGIEDQIKSICQAIIESGKQYARRKRKPFPLMYSYYGTEYLGAAHGLSSVLQMLLSYQDMLSGAEKDLVWQSVDFLMNQEQNCNWPAELGAIIERENELVHWCHGTPGMLSVVCAPLHGHAKVFTHYGELVWQKGLLKKGPGICHGVAGSAYVFLLLYRLTGNSKYIYRAQRFAEFLFTEEFKTGSRSVNSVYSLFEGLSGTVCFLVDLLQPDLSEFPLFKSSK</sequence>
<evidence type="ECO:0000256" key="1">
    <source>
        <dbReference type="ARBA" id="ARBA00007179"/>
    </source>
</evidence>
<dbReference type="InterPro" id="IPR020464">
    <property type="entry name" value="LanC-like_prot_euk"/>
</dbReference>
<dbReference type="PRINTS" id="PR01951">
    <property type="entry name" value="LANCEUKARYTE"/>
</dbReference>